<dbReference type="AlphaFoldDB" id="A0A7W8EI72"/>
<gene>
    <name evidence="3" type="ORF">HNR40_004833</name>
</gene>
<protein>
    <recommendedName>
        <fullName evidence="5">Choice-of-anchor D domain-containing protein</fullName>
    </recommendedName>
</protein>
<proteinExistence type="predicted"/>
<evidence type="ECO:0000313" key="4">
    <source>
        <dbReference type="Proteomes" id="UP000568380"/>
    </source>
</evidence>
<feature type="chain" id="PRO_5039586937" description="Choice-of-anchor D domain-containing protein" evidence="2">
    <location>
        <begin position="18"/>
        <end position="174"/>
    </location>
</feature>
<sequence>MAIAAALIAAAATITGALITSRQVPLPWGSGDTGSSETQRETVPERIGGGQKKAAGIAVTPKSLTFSCEGDSCAQEVRVLSTGTATLKIAGIEFEGDNPGDFQHDNACADQALDVDDECTLRVWFAPASTGASGSATLVIHQNVGRYPTYVKVSGEGTQQPTDEPTPESSEPAE</sequence>
<evidence type="ECO:0000256" key="1">
    <source>
        <dbReference type="SAM" id="MobiDB-lite"/>
    </source>
</evidence>
<dbReference type="RefSeq" id="WP_221340742.1">
    <property type="nucleotide sequence ID" value="NZ_JACHIN010000006.1"/>
</dbReference>
<evidence type="ECO:0008006" key="5">
    <source>
        <dbReference type="Google" id="ProtNLM"/>
    </source>
</evidence>
<feature type="region of interest" description="Disordered" evidence="1">
    <location>
        <begin position="26"/>
        <end position="52"/>
    </location>
</feature>
<accession>A0A7W8EI72</accession>
<dbReference type="InterPro" id="IPR013783">
    <property type="entry name" value="Ig-like_fold"/>
</dbReference>
<organism evidence="3 4">
    <name type="scientific">Nonomuraea endophytica</name>
    <dbReference type="NCBI Taxonomy" id="714136"/>
    <lineage>
        <taxon>Bacteria</taxon>
        <taxon>Bacillati</taxon>
        <taxon>Actinomycetota</taxon>
        <taxon>Actinomycetes</taxon>
        <taxon>Streptosporangiales</taxon>
        <taxon>Streptosporangiaceae</taxon>
        <taxon>Nonomuraea</taxon>
    </lineage>
</organism>
<reference evidence="3 4" key="1">
    <citation type="submission" date="2020-08" db="EMBL/GenBank/DDBJ databases">
        <title>Genomic Encyclopedia of Type Strains, Phase IV (KMG-IV): sequencing the most valuable type-strain genomes for metagenomic binning, comparative biology and taxonomic classification.</title>
        <authorList>
            <person name="Goeker M."/>
        </authorList>
    </citation>
    <scope>NUCLEOTIDE SEQUENCE [LARGE SCALE GENOMIC DNA]</scope>
    <source>
        <strain evidence="3 4">DSM 45385</strain>
    </source>
</reference>
<comment type="caution">
    <text evidence="3">The sequence shown here is derived from an EMBL/GenBank/DDBJ whole genome shotgun (WGS) entry which is preliminary data.</text>
</comment>
<dbReference type="EMBL" id="JACHIN010000006">
    <property type="protein sequence ID" value="MBB5079347.1"/>
    <property type="molecule type" value="Genomic_DNA"/>
</dbReference>
<dbReference type="NCBIfam" id="NF012200">
    <property type="entry name" value="choice_anch_D"/>
    <property type="match status" value="1"/>
</dbReference>
<dbReference type="GO" id="GO:0005975">
    <property type="term" value="P:carbohydrate metabolic process"/>
    <property type="evidence" value="ECO:0007669"/>
    <property type="project" value="UniProtKB-ARBA"/>
</dbReference>
<feature type="compositionally biased region" description="Low complexity" evidence="1">
    <location>
        <begin position="161"/>
        <end position="174"/>
    </location>
</feature>
<keyword evidence="2" id="KW-0732">Signal</keyword>
<evidence type="ECO:0000256" key="2">
    <source>
        <dbReference type="SAM" id="SignalP"/>
    </source>
</evidence>
<keyword evidence="4" id="KW-1185">Reference proteome</keyword>
<feature type="region of interest" description="Disordered" evidence="1">
    <location>
        <begin position="153"/>
        <end position="174"/>
    </location>
</feature>
<feature type="signal peptide" evidence="2">
    <location>
        <begin position="1"/>
        <end position="17"/>
    </location>
</feature>
<name>A0A7W8EI72_9ACTN</name>
<dbReference type="Gene3D" id="2.60.40.10">
    <property type="entry name" value="Immunoglobulins"/>
    <property type="match status" value="1"/>
</dbReference>
<evidence type="ECO:0000313" key="3">
    <source>
        <dbReference type="EMBL" id="MBB5079347.1"/>
    </source>
</evidence>
<dbReference type="Proteomes" id="UP000568380">
    <property type="component" value="Unassembled WGS sequence"/>
</dbReference>